<name>A0A8H2W466_9HELO</name>
<dbReference type="EMBL" id="CAJHIA010000036">
    <property type="protein sequence ID" value="CAD6451377.1"/>
    <property type="molecule type" value="Genomic_DNA"/>
</dbReference>
<organism evidence="2 3">
    <name type="scientific">Sclerotinia trifoliorum</name>
    <dbReference type="NCBI Taxonomy" id="28548"/>
    <lineage>
        <taxon>Eukaryota</taxon>
        <taxon>Fungi</taxon>
        <taxon>Dikarya</taxon>
        <taxon>Ascomycota</taxon>
        <taxon>Pezizomycotina</taxon>
        <taxon>Leotiomycetes</taxon>
        <taxon>Helotiales</taxon>
        <taxon>Sclerotiniaceae</taxon>
        <taxon>Sclerotinia</taxon>
    </lineage>
</organism>
<evidence type="ECO:0000313" key="3">
    <source>
        <dbReference type="Proteomes" id="UP000624404"/>
    </source>
</evidence>
<keyword evidence="1" id="KW-1133">Transmembrane helix</keyword>
<dbReference type="OrthoDB" id="10057598at2759"/>
<dbReference type="InterPro" id="IPR016084">
    <property type="entry name" value="Haem_Oase-like_multi-hlx"/>
</dbReference>
<dbReference type="Proteomes" id="UP000624404">
    <property type="component" value="Unassembled WGS sequence"/>
</dbReference>
<evidence type="ECO:0000256" key="1">
    <source>
        <dbReference type="SAM" id="Phobius"/>
    </source>
</evidence>
<gene>
    <name evidence="2" type="ORF">SCLTRI_LOCUS9528</name>
</gene>
<dbReference type="Pfam" id="PF14518">
    <property type="entry name" value="Haem_oxygenas_2"/>
    <property type="match status" value="1"/>
</dbReference>
<keyword evidence="1" id="KW-0812">Transmembrane</keyword>
<keyword evidence="1" id="KW-0472">Membrane</keyword>
<feature type="transmembrane region" description="Helical" evidence="1">
    <location>
        <begin position="16"/>
        <end position="34"/>
    </location>
</feature>
<protein>
    <submittedName>
        <fullName evidence="2">567c73ed-38ce-415d-ac1e-179b222666e9</fullName>
    </submittedName>
</protein>
<comment type="caution">
    <text evidence="2">The sequence shown here is derived from an EMBL/GenBank/DDBJ whole genome shotgun (WGS) entry which is preliminary data.</text>
</comment>
<reference evidence="2" key="1">
    <citation type="submission" date="2020-10" db="EMBL/GenBank/DDBJ databases">
        <authorList>
            <person name="Kusch S."/>
        </authorList>
    </citation>
    <scope>NUCLEOTIDE SEQUENCE</scope>
    <source>
        <strain evidence="2">SwB9</strain>
    </source>
</reference>
<accession>A0A8H2W466</accession>
<proteinExistence type="predicted"/>
<evidence type="ECO:0000313" key="2">
    <source>
        <dbReference type="EMBL" id="CAD6451377.1"/>
    </source>
</evidence>
<dbReference type="SMART" id="SM01236">
    <property type="entry name" value="Haem_oxygenase_2"/>
    <property type="match status" value="1"/>
</dbReference>
<keyword evidence="3" id="KW-1185">Reference proteome</keyword>
<dbReference type="AlphaFoldDB" id="A0A8H2W466"/>
<sequence>MEGLHVAVNADISMDALLRGFFAVCSVILIISLLRMRLMTASLPFEGKFTKAKSSFPVSEKIQDNAQVEEQMQLHKELYFKLQNLEDYPEVLPQSRDLLISLFSETLTGALQSPRHGILAVEHYSRDAVTKFLLGEHDNTVQLWEQYLKRREAGQPLEMFRNREEAKLWLKQNAPVKYVDGAWLGHIHKVTTPFALRRTTKDTWQVLSEELGDGELDKNHVYIYRELMREIDPSLPDGDSPDFIHPRHQLNNPNVWKAALSQLLISLFPHEFLPEILGFNMHFELLTMGTMKAAKELEELKLNSYYFYLHISIDNADSGHTAMALESVLRYVEEIRASEGEAAAQKIWKRIQAGYILSESVLNANESHSHARPVTVDVMFPSNKREGEVLDIFKAKASVAHKIHCNSKAMIGRRSLIDWLEPGAFVSKQWQMEFLNDLANSKRWVWKGHSNKSSLIRELSWKGKMFGAFTQKEVEVLKDWIDSLGTPDSAMYWRFVGREATSSTQALQNLDIAADYPVFSQQPTASANPIYSIPSPVFALATVQFAPKALFPTDSQPHLSVLLPLWFTHPCLLETTIATPAKTTNATSAAILRLLRAQSGFSAETAIVAGMDELRCTEQPGLLDLGQELMRRHGLPEPKCLKDVLQDSTDAEFAHSMLSWAMRPVANLGLLLGLTKAFVELHVWVAGSGMLSESGAQALRTIIAREEDCLNICLKELMGDEIRHGEFWKGYALGRTEIEKCF</sequence>
<dbReference type="Gene3D" id="1.20.910.10">
    <property type="entry name" value="Heme oxygenase-like"/>
    <property type="match status" value="1"/>
</dbReference>